<dbReference type="SUPFAM" id="SSF88946">
    <property type="entry name" value="Sigma2 domain of RNA polymerase sigma factors"/>
    <property type="match status" value="1"/>
</dbReference>
<keyword evidence="6" id="KW-0346">Stress response</keyword>
<dbReference type="NCBIfam" id="NF006175">
    <property type="entry name" value="PRK08311.2-3"/>
    <property type="match status" value="1"/>
</dbReference>
<evidence type="ECO:0000256" key="4">
    <source>
        <dbReference type="ARBA" id="ARBA00023125"/>
    </source>
</evidence>
<comment type="function">
    <text evidence="6">Sigma factors are initiation factors that promote the attachment of RNA polymerase to specific initiation sites and are then released.</text>
</comment>
<dbReference type="InterPro" id="IPR007627">
    <property type="entry name" value="RNA_pol_sigma70_r2"/>
</dbReference>
<evidence type="ECO:0000256" key="3">
    <source>
        <dbReference type="ARBA" id="ARBA00023082"/>
    </source>
</evidence>
<feature type="domain" description="RNA polymerase sigma-70 region 2" evidence="7">
    <location>
        <begin position="37"/>
        <end position="108"/>
    </location>
</feature>
<dbReference type="Gene3D" id="1.10.1740.10">
    <property type="match status" value="1"/>
</dbReference>
<keyword evidence="1 6" id="KW-0963">Cytoplasm</keyword>
<feature type="DNA-binding region" description="H-T-H motif" evidence="6">
    <location>
        <begin position="206"/>
        <end position="225"/>
    </location>
</feature>
<comment type="subunit">
    <text evidence="6">Interacts with RsgI.</text>
</comment>
<dbReference type="Pfam" id="PF04542">
    <property type="entry name" value="Sigma70_r2"/>
    <property type="match status" value="1"/>
</dbReference>
<evidence type="ECO:0000259" key="7">
    <source>
        <dbReference type="Pfam" id="PF04542"/>
    </source>
</evidence>
<dbReference type="GO" id="GO:0003677">
    <property type="term" value="F:DNA binding"/>
    <property type="evidence" value="ECO:0007669"/>
    <property type="project" value="UniProtKB-UniRule"/>
</dbReference>
<dbReference type="HAMAP" id="MF_02064">
    <property type="entry name" value="Sigma70_SigI"/>
    <property type="match status" value="1"/>
</dbReference>
<feature type="short sequence motif" description="Polymerase core binding" evidence="6">
    <location>
        <begin position="63"/>
        <end position="76"/>
    </location>
</feature>
<comment type="similarity">
    <text evidence="6">Belongs to the sigma-70 factor family. SigI subfamily.</text>
</comment>
<evidence type="ECO:0000256" key="6">
    <source>
        <dbReference type="HAMAP-Rule" id="MF_02064"/>
    </source>
</evidence>
<dbReference type="PIRSF" id="PIRSF038953">
    <property type="entry name" value="SigI"/>
    <property type="match status" value="1"/>
</dbReference>
<dbReference type="EMBL" id="DSMU01000010">
    <property type="protein sequence ID" value="HEL65085.1"/>
    <property type="molecule type" value="Genomic_DNA"/>
</dbReference>
<comment type="activity regulation">
    <text evidence="6">Negatively regulated by the anti-sigma-I factor RsgI.</text>
</comment>
<keyword evidence="3 6" id="KW-0731">Sigma factor</keyword>
<evidence type="ECO:0000256" key="1">
    <source>
        <dbReference type="ARBA" id="ARBA00022490"/>
    </source>
</evidence>
<dbReference type="InterPro" id="IPR014244">
    <property type="entry name" value="RNA_pol_sigma-I"/>
</dbReference>
<dbReference type="NCBIfam" id="TIGR02937">
    <property type="entry name" value="sigma70-ECF"/>
    <property type="match status" value="1"/>
</dbReference>
<dbReference type="InterPro" id="IPR014284">
    <property type="entry name" value="RNA_pol_sigma-70_dom"/>
</dbReference>
<dbReference type="GO" id="GO:0006352">
    <property type="term" value="P:DNA-templated transcription initiation"/>
    <property type="evidence" value="ECO:0007669"/>
    <property type="project" value="UniProtKB-UniRule"/>
</dbReference>
<organism evidence="8">
    <name type="scientific">Ammonifex degensii</name>
    <dbReference type="NCBI Taxonomy" id="42838"/>
    <lineage>
        <taxon>Bacteria</taxon>
        <taxon>Bacillati</taxon>
        <taxon>Bacillota</taxon>
        <taxon>Clostridia</taxon>
        <taxon>Thermoanaerobacterales</taxon>
        <taxon>Thermoanaerobacteraceae</taxon>
        <taxon>Ammonifex</taxon>
    </lineage>
</organism>
<name>A0A7C2E2S5_9THEO</name>
<gene>
    <name evidence="6" type="primary">sigI</name>
    <name evidence="8" type="ORF">ENQ34_00165</name>
</gene>
<dbReference type="PANTHER" id="PTHR30385">
    <property type="entry name" value="SIGMA FACTOR F FLAGELLAR"/>
    <property type="match status" value="1"/>
</dbReference>
<dbReference type="GO" id="GO:0005737">
    <property type="term" value="C:cytoplasm"/>
    <property type="evidence" value="ECO:0007669"/>
    <property type="project" value="UniProtKB-SubCell"/>
</dbReference>
<keyword evidence="4 6" id="KW-0238">DNA-binding</keyword>
<proteinExistence type="inferred from homology"/>
<accession>A0A7C2E2S5</accession>
<dbReference type="GO" id="GO:0016987">
    <property type="term" value="F:sigma factor activity"/>
    <property type="evidence" value="ECO:0007669"/>
    <property type="project" value="UniProtKB-UniRule"/>
</dbReference>
<evidence type="ECO:0000256" key="2">
    <source>
        <dbReference type="ARBA" id="ARBA00023015"/>
    </source>
</evidence>
<evidence type="ECO:0000313" key="8">
    <source>
        <dbReference type="EMBL" id="HEL65085.1"/>
    </source>
</evidence>
<keyword evidence="5 6" id="KW-0804">Transcription</keyword>
<comment type="subcellular location">
    <subcellularLocation>
        <location evidence="6">Cytoplasm</location>
    </subcellularLocation>
</comment>
<comment type="caution">
    <text evidence="8">The sequence shown here is derived from an EMBL/GenBank/DDBJ whole genome shotgun (WGS) entry which is preliminary data.</text>
</comment>
<sequence>MEAGAEGDEGFGKMTDDALRELLTRAKAGDAGARNAMVEACRDFIFSLVSAYCRRPLVWGQDDELSIALMAFDEAITRYRPERGVPFLAFARLVIKSRLANYFRQENRHRKASPGINVFEELSRDEAAAAWEEFLWQSVVRDRAEEIAEYEKMLNKLGISLEELVLLSPKHRDSRLALISAARSLAAEKNLFEQSLFLLQKKRLPVNSIAEKTGLGPKTVERNRKYLLALAIIFRYPERFIYLNSYINKVS</sequence>
<dbReference type="PANTHER" id="PTHR30385:SF6">
    <property type="entry name" value="RNA POLYMERASE SIGMA FACTOR SIGI"/>
    <property type="match status" value="1"/>
</dbReference>
<dbReference type="AlphaFoldDB" id="A0A7C2E2S5"/>
<dbReference type="InterPro" id="IPR013325">
    <property type="entry name" value="RNA_pol_sigma_r2"/>
</dbReference>
<evidence type="ECO:0000256" key="5">
    <source>
        <dbReference type="ARBA" id="ARBA00023163"/>
    </source>
</evidence>
<reference evidence="8" key="1">
    <citation type="journal article" date="2020" name="mSystems">
        <title>Genome- and Community-Level Interaction Insights into Carbon Utilization and Element Cycling Functions of Hydrothermarchaeota in Hydrothermal Sediment.</title>
        <authorList>
            <person name="Zhou Z."/>
            <person name="Liu Y."/>
            <person name="Xu W."/>
            <person name="Pan J."/>
            <person name="Luo Z.H."/>
            <person name="Li M."/>
        </authorList>
    </citation>
    <scope>NUCLEOTIDE SEQUENCE [LARGE SCALE GENOMIC DNA]</scope>
    <source>
        <strain evidence="8">SpSt-300</strain>
    </source>
</reference>
<protein>
    <recommendedName>
        <fullName evidence="6">RNA polymerase sigma factor SigI</fullName>
    </recommendedName>
</protein>
<keyword evidence="2 6" id="KW-0805">Transcription regulation</keyword>